<dbReference type="PANTHER" id="PTHR10460">
    <property type="entry name" value="ABL INTERACTOR FAMILY MEMBER"/>
    <property type="match status" value="1"/>
</dbReference>
<sequence length="289" mass="32033">MTHEEEEENLSGEIEMEKGNEKQEAAPVSVMQLPKSASFLNPGEPRTEADRFQQALLELKDLRSQLHQAADYCENAFVKAGHGKKGRVLENTKSYIGDAIVAVVDHLGNVSSKLEHQLQGNIEVMQTEQKIDCLKQRLLTCQQYAVSLKLSAMRWSTELPRHHKHYLSRMARHPEKSSGISRHGNEAADRKASETPSKKDQLALAICPPVSNAGDSVNLPNLGSGITFSTAIPVLEGPSILSKSSISSFGSYTDDVRLLLGGEQKKKSMQGINFLSFLRMSKRRHTKGW</sequence>
<comment type="similarity">
    <text evidence="1">Belongs to the ABI family.</text>
</comment>
<name>A0A6J0PFJ9_ELAGV</name>
<evidence type="ECO:0000256" key="4">
    <source>
        <dbReference type="SAM" id="MobiDB-lite"/>
    </source>
</evidence>
<evidence type="ECO:0000256" key="3">
    <source>
        <dbReference type="ARBA" id="ARBA00025223"/>
    </source>
</evidence>
<evidence type="ECO:0000313" key="5">
    <source>
        <dbReference type="Proteomes" id="UP000504607"/>
    </source>
</evidence>
<proteinExistence type="inferred from homology"/>
<dbReference type="FunCoup" id="A0A6J0PFJ9">
    <property type="interactions" value="19"/>
</dbReference>
<comment type="subunit">
    <text evidence="2">Binds SCAR.</text>
</comment>
<dbReference type="InterPro" id="IPR028457">
    <property type="entry name" value="ABI"/>
</dbReference>
<dbReference type="PANTHER" id="PTHR10460:SF11">
    <property type="entry name" value="PROTEIN ABIL5-RELATED"/>
    <property type="match status" value="1"/>
</dbReference>
<organism evidence="5 6">
    <name type="scientific">Elaeis guineensis var. tenera</name>
    <name type="common">Oil palm</name>
    <dbReference type="NCBI Taxonomy" id="51953"/>
    <lineage>
        <taxon>Eukaryota</taxon>
        <taxon>Viridiplantae</taxon>
        <taxon>Streptophyta</taxon>
        <taxon>Embryophyta</taxon>
        <taxon>Tracheophyta</taxon>
        <taxon>Spermatophyta</taxon>
        <taxon>Magnoliopsida</taxon>
        <taxon>Liliopsida</taxon>
        <taxon>Arecaceae</taxon>
        <taxon>Arecoideae</taxon>
        <taxon>Cocoseae</taxon>
        <taxon>Elaeidinae</taxon>
        <taxon>Elaeis</taxon>
    </lineage>
</organism>
<feature type="compositionally biased region" description="Basic and acidic residues" evidence="4">
    <location>
        <begin position="183"/>
        <end position="198"/>
    </location>
</feature>
<accession>A0A6J0PFJ9</accession>
<gene>
    <name evidence="6" type="primary">LOC105044296</name>
</gene>
<feature type="compositionally biased region" description="Acidic residues" evidence="4">
    <location>
        <begin position="1"/>
        <end position="10"/>
    </location>
</feature>
<dbReference type="Gene3D" id="6.10.140.1620">
    <property type="match status" value="1"/>
</dbReference>
<feature type="region of interest" description="Disordered" evidence="4">
    <location>
        <begin position="1"/>
        <end position="30"/>
    </location>
</feature>
<dbReference type="InParanoid" id="A0A6J0PFJ9"/>
<dbReference type="Proteomes" id="UP000504607">
    <property type="component" value="Chromosome 1"/>
</dbReference>
<protein>
    <submittedName>
        <fullName evidence="6">Probable protein ABIL5 isoform X1</fullName>
    </submittedName>
</protein>
<evidence type="ECO:0000256" key="2">
    <source>
        <dbReference type="ARBA" id="ARBA00011513"/>
    </source>
</evidence>
<reference evidence="6" key="1">
    <citation type="submission" date="2025-08" db="UniProtKB">
        <authorList>
            <consortium name="RefSeq"/>
        </authorList>
    </citation>
    <scope>IDENTIFICATION</scope>
</reference>
<comment type="function">
    <text evidence="3">Involved in regulation of actin and microtubule organization. Part of a WAVE complex that activates the Arp2/3 complex.</text>
</comment>
<evidence type="ECO:0000313" key="6">
    <source>
        <dbReference type="RefSeq" id="XP_019704734.1"/>
    </source>
</evidence>
<evidence type="ECO:0000256" key="1">
    <source>
        <dbReference type="ARBA" id="ARBA00010020"/>
    </source>
</evidence>
<feature type="region of interest" description="Disordered" evidence="4">
    <location>
        <begin position="170"/>
        <end position="198"/>
    </location>
</feature>
<feature type="compositionally biased region" description="Basic and acidic residues" evidence="4">
    <location>
        <begin position="15"/>
        <end position="24"/>
    </location>
</feature>
<dbReference type="RefSeq" id="XP_019704734.1">
    <property type="nucleotide sequence ID" value="XM_019849175.2"/>
</dbReference>
<dbReference type="OrthoDB" id="2159336at2759"/>
<keyword evidence="5" id="KW-1185">Reference proteome</keyword>
<dbReference type="AlphaFoldDB" id="A0A6J0PFJ9"/>